<dbReference type="Proteomes" id="UP001230504">
    <property type="component" value="Unassembled WGS sequence"/>
</dbReference>
<organism evidence="2 3">
    <name type="scientific">Colletotrichum navitas</name>
    <dbReference type="NCBI Taxonomy" id="681940"/>
    <lineage>
        <taxon>Eukaryota</taxon>
        <taxon>Fungi</taxon>
        <taxon>Dikarya</taxon>
        <taxon>Ascomycota</taxon>
        <taxon>Pezizomycotina</taxon>
        <taxon>Sordariomycetes</taxon>
        <taxon>Hypocreomycetidae</taxon>
        <taxon>Glomerellales</taxon>
        <taxon>Glomerellaceae</taxon>
        <taxon>Colletotrichum</taxon>
        <taxon>Colletotrichum graminicola species complex</taxon>
    </lineage>
</organism>
<feature type="transmembrane region" description="Helical" evidence="1">
    <location>
        <begin position="32"/>
        <end position="55"/>
    </location>
</feature>
<dbReference type="GeneID" id="85441336"/>
<evidence type="ECO:0000256" key="1">
    <source>
        <dbReference type="SAM" id="Phobius"/>
    </source>
</evidence>
<keyword evidence="3" id="KW-1185">Reference proteome</keyword>
<dbReference type="EMBL" id="JAHLJV010000011">
    <property type="protein sequence ID" value="KAK1596716.1"/>
    <property type="molecule type" value="Genomic_DNA"/>
</dbReference>
<dbReference type="RefSeq" id="XP_060417569.1">
    <property type="nucleotide sequence ID" value="XM_060557096.1"/>
</dbReference>
<keyword evidence="1" id="KW-1133">Transmembrane helix</keyword>
<comment type="caution">
    <text evidence="2">The sequence shown here is derived from an EMBL/GenBank/DDBJ whole genome shotgun (WGS) entry which is preliminary data.</text>
</comment>
<name>A0AAD8Q6B2_9PEZI</name>
<protein>
    <submittedName>
        <fullName evidence="2">Uncharacterized protein</fullName>
    </submittedName>
</protein>
<accession>A0AAD8Q6B2</accession>
<keyword evidence="1" id="KW-0812">Transmembrane</keyword>
<keyword evidence="1" id="KW-0472">Membrane</keyword>
<evidence type="ECO:0000313" key="3">
    <source>
        <dbReference type="Proteomes" id="UP001230504"/>
    </source>
</evidence>
<dbReference type="AlphaFoldDB" id="A0AAD8Q6B2"/>
<evidence type="ECO:0000313" key="2">
    <source>
        <dbReference type="EMBL" id="KAK1596716.1"/>
    </source>
</evidence>
<sequence>MLLYTKLAPPKAPKRRSRAGELLVFTIDTSSFYLHFLFFDPQAPLFLFGLLHILVR</sequence>
<gene>
    <name evidence="2" type="ORF">LY79DRAFT_543979</name>
</gene>
<proteinExistence type="predicted"/>
<reference evidence="2" key="1">
    <citation type="submission" date="2021-06" db="EMBL/GenBank/DDBJ databases">
        <title>Comparative genomics, transcriptomics and evolutionary studies reveal genomic signatures of adaptation to plant cell wall in hemibiotrophic fungi.</title>
        <authorList>
            <consortium name="DOE Joint Genome Institute"/>
            <person name="Baroncelli R."/>
            <person name="Diaz J.F."/>
            <person name="Benocci T."/>
            <person name="Peng M."/>
            <person name="Battaglia E."/>
            <person name="Haridas S."/>
            <person name="Andreopoulos W."/>
            <person name="Labutti K."/>
            <person name="Pangilinan J."/>
            <person name="Floch G.L."/>
            <person name="Makela M.R."/>
            <person name="Henrissat B."/>
            <person name="Grigoriev I.V."/>
            <person name="Crouch J.A."/>
            <person name="De Vries R.P."/>
            <person name="Sukno S.A."/>
            <person name="Thon M.R."/>
        </authorList>
    </citation>
    <scope>NUCLEOTIDE SEQUENCE</scope>
    <source>
        <strain evidence="2">CBS 125086</strain>
    </source>
</reference>